<feature type="compositionally biased region" description="Polar residues" evidence="14">
    <location>
        <begin position="277"/>
        <end position="292"/>
    </location>
</feature>
<dbReference type="PROSITE" id="PS50173">
    <property type="entry name" value="UMUC"/>
    <property type="match status" value="1"/>
</dbReference>
<dbReference type="FunFam" id="3.30.70.270:FF:000019">
    <property type="entry name" value="DNA repair protein REV1"/>
    <property type="match status" value="1"/>
</dbReference>
<dbReference type="InterPro" id="IPR043502">
    <property type="entry name" value="DNA/RNA_pol_sf"/>
</dbReference>
<comment type="caution">
    <text evidence="17">The sequence shown here is derived from an EMBL/GenBank/DDBJ whole genome shotgun (WGS) entry which is preliminary data.</text>
</comment>
<evidence type="ECO:0000256" key="11">
    <source>
        <dbReference type="ARBA" id="ARBA00023125"/>
    </source>
</evidence>
<gene>
    <name evidence="17" type="ORF">LUZ62_068371</name>
</gene>
<feature type="region of interest" description="Disordered" evidence="14">
    <location>
        <begin position="842"/>
        <end position="861"/>
    </location>
</feature>
<dbReference type="SUPFAM" id="SSF56672">
    <property type="entry name" value="DNA/RNA polymerases"/>
    <property type="match status" value="1"/>
</dbReference>
<evidence type="ECO:0000256" key="14">
    <source>
        <dbReference type="SAM" id="MobiDB-lite"/>
    </source>
</evidence>
<evidence type="ECO:0000256" key="6">
    <source>
        <dbReference type="ARBA" id="ARBA00022679"/>
    </source>
</evidence>
<dbReference type="Pfam" id="PF00817">
    <property type="entry name" value="IMS"/>
    <property type="match status" value="1"/>
</dbReference>
<keyword evidence="7" id="KW-0548">Nucleotidyltransferase</keyword>
<dbReference type="GO" id="GO:0070987">
    <property type="term" value="P:error-free translesion synthesis"/>
    <property type="evidence" value="ECO:0007669"/>
    <property type="project" value="TreeGrafter"/>
</dbReference>
<protein>
    <recommendedName>
        <fullName evidence="4">DNA repair protein REV1</fullName>
    </recommendedName>
</protein>
<dbReference type="Gene3D" id="3.40.1170.60">
    <property type="match status" value="1"/>
</dbReference>
<dbReference type="GO" id="GO:0042276">
    <property type="term" value="P:error-prone translesion synthesis"/>
    <property type="evidence" value="ECO:0007669"/>
    <property type="project" value="TreeGrafter"/>
</dbReference>
<evidence type="ECO:0000256" key="7">
    <source>
        <dbReference type="ARBA" id="ARBA00022695"/>
    </source>
</evidence>
<dbReference type="Gene3D" id="3.30.1490.100">
    <property type="entry name" value="DNA polymerase, Y-family, little finger domain"/>
    <property type="match status" value="1"/>
</dbReference>
<feature type="compositionally biased region" description="Low complexity" evidence="14">
    <location>
        <begin position="784"/>
        <end position="802"/>
    </location>
</feature>
<dbReference type="Pfam" id="PF11799">
    <property type="entry name" value="IMS_C"/>
    <property type="match status" value="1"/>
</dbReference>
<reference evidence="17" key="1">
    <citation type="submission" date="2022-08" db="EMBL/GenBank/DDBJ databases">
        <authorList>
            <person name="Marques A."/>
        </authorList>
    </citation>
    <scope>NUCLEOTIDE SEQUENCE</scope>
    <source>
        <strain evidence="17">RhyPub2mFocal</strain>
        <tissue evidence="17">Leaves</tissue>
    </source>
</reference>
<dbReference type="InterPro" id="IPR036775">
    <property type="entry name" value="DNA_pol_Y-fam_lit_finger_sf"/>
</dbReference>
<dbReference type="InterPro" id="IPR001357">
    <property type="entry name" value="BRCT_dom"/>
</dbReference>
<dbReference type="NCBIfam" id="NF002677">
    <property type="entry name" value="PRK02406.1"/>
    <property type="match status" value="1"/>
</dbReference>
<feature type="region of interest" description="Disordered" evidence="14">
    <location>
        <begin position="763"/>
        <end position="802"/>
    </location>
</feature>
<keyword evidence="6" id="KW-0808">Transferase</keyword>
<dbReference type="SMART" id="SM00292">
    <property type="entry name" value="BRCT"/>
    <property type="match status" value="1"/>
</dbReference>
<evidence type="ECO:0000256" key="13">
    <source>
        <dbReference type="ARBA" id="ARBA00023242"/>
    </source>
</evidence>
<proteinExistence type="inferred from homology"/>
<evidence type="ECO:0000256" key="1">
    <source>
        <dbReference type="ARBA" id="ARBA00001946"/>
    </source>
</evidence>
<feature type="compositionally biased region" description="Basic and acidic residues" evidence="14">
    <location>
        <begin position="293"/>
        <end position="310"/>
    </location>
</feature>
<evidence type="ECO:0000256" key="4">
    <source>
        <dbReference type="ARBA" id="ARBA00020399"/>
    </source>
</evidence>
<evidence type="ECO:0000256" key="8">
    <source>
        <dbReference type="ARBA" id="ARBA00022723"/>
    </source>
</evidence>
<comment type="similarity">
    <text evidence="3">Belongs to the DNA polymerase type-Y family.</text>
</comment>
<dbReference type="Gene3D" id="3.40.50.10190">
    <property type="entry name" value="BRCT domain"/>
    <property type="match status" value="1"/>
</dbReference>
<dbReference type="InterPro" id="IPR043128">
    <property type="entry name" value="Rev_trsase/Diguanyl_cyclase"/>
</dbReference>
<keyword evidence="12" id="KW-0234">DNA repair</keyword>
<feature type="region of interest" description="Disordered" evidence="14">
    <location>
        <begin position="58"/>
        <end position="92"/>
    </location>
</feature>
<dbReference type="InterPro" id="IPR036420">
    <property type="entry name" value="BRCT_dom_sf"/>
</dbReference>
<feature type="domain" description="BRCT" evidence="15">
    <location>
        <begin position="138"/>
        <end position="229"/>
    </location>
</feature>
<keyword evidence="5" id="KW-0237">DNA synthesis</keyword>
<keyword evidence="13" id="KW-0539">Nucleus</keyword>
<dbReference type="GO" id="GO:0006281">
    <property type="term" value="P:DNA repair"/>
    <property type="evidence" value="ECO:0007669"/>
    <property type="project" value="UniProtKB-KW"/>
</dbReference>
<dbReference type="CDD" id="cd01701">
    <property type="entry name" value="PolY_Rev1"/>
    <property type="match status" value="1"/>
</dbReference>
<dbReference type="GO" id="GO:0003684">
    <property type="term" value="F:damaged DNA binding"/>
    <property type="evidence" value="ECO:0007669"/>
    <property type="project" value="InterPro"/>
</dbReference>
<evidence type="ECO:0000256" key="10">
    <source>
        <dbReference type="ARBA" id="ARBA00022842"/>
    </source>
</evidence>
<dbReference type="FunFam" id="3.40.50.10190:FF:000011">
    <property type="entry name" value="DNA repair protein REV1"/>
    <property type="match status" value="1"/>
</dbReference>
<dbReference type="SUPFAM" id="SSF52113">
    <property type="entry name" value="BRCT domain"/>
    <property type="match status" value="1"/>
</dbReference>
<dbReference type="Pfam" id="PF00533">
    <property type="entry name" value="BRCT"/>
    <property type="match status" value="1"/>
</dbReference>
<evidence type="ECO:0000256" key="2">
    <source>
        <dbReference type="ARBA" id="ARBA00004123"/>
    </source>
</evidence>
<evidence type="ECO:0000256" key="3">
    <source>
        <dbReference type="ARBA" id="ARBA00010945"/>
    </source>
</evidence>
<evidence type="ECO:0000259" key="16">
    <source>
        <dbReference type="PROSITE" id="PS50173"/>
    </source>
</evidence>
<accession>A0AAV8CRZ3</accession>
<evidence type="ECO:0000313" key="17">
    <source>
        <dbReference type="EMBL" id="KAJ4757996.1"/>
    </source>
</evidence>
<dbReference type="PROSITE" id="PS50172">
    <property type="entry name" value="BRCT"/>
    <property type="match status" value="1"/>
</dbReference>
<comment type="subcellular location">
    <subcellularLocation>
        <location evidence="2">Nucleus</location>
    </subcellularLocation>
</comment>
<keyword evidence="18" id="KW-1185">Reference proteome</keyword>
<dbReference type="PANTHER" id="PTHR45990:SF1">
    <property type="entry name" value="DNA REPAIR PROTEIN REV1"/>
    <property type="match status" value="1"/>
</dbReference>
<dbReference type="Proteomes" id="UP001140206">
    <property type="component" value="Chromosome 4"/>
</dbReference>
<dbReference type="FunFam" id="3.30.1490.100:FF:000001">
    <property type="entry name" value="DNA repair protein REV1"/>
    <property type="match status" value="1"/>
</dbReference>
<sequence length="1043" mass="116962">MVEYNHPEDTLPECQSLFQWLCFETVRTAVAADSLLKVSIFRRRNPQIQKRSLALSLRCSPMSRSSGSSSRKRGRPSSKSGATNPLKPPFFKSSPFSDFGSYMTEKNRKLRDQFETDASSSSHGANLAIADGGVSGVDSQGIFKGVAIFVDGFTVPPSQELKIYMLKHGGKFVNYFSRHTVTHIICSNLPDSKRKNLRAFSHGLPVVKPDWIADSIAANTLLSWVPYQLVEHAVTETSKQLKLSAFFSEKGISRSHHQGILIQNETSLSDKCKGESTELTLSGTDNFSQENSQESKHIDTNDELKDVKSESEEDCSTSYVAGKSSDHLNRPHSTLTDPNFVENYFKYSRLHFIGTWRNRYRKRFFNFLSGTGSKNNNPNNDTENLRRIVIHIDMDCFFVSVVIRNFPDLLDKPVAVCHSNNPKGTAEISSANYPARSYGIKAGMFVRDAKARCPHLTIFPYDFSAYEEVADQFYSILHKHCKKVQAVSCDEAFLAVSLSLNDNPENIAEIIRKEIFETTRCTASAGIGENMLLARLATKSAKPNGQCFIPLDKVNEYLDKLPISALPGVGYNVEEKLRMKEVETCGQLRTISKDVLQKDLGSKMGDMLWNYCRGIDHSAVEAVQETKSIGAEVNWGVRFKDSKDSENFLMNLCKEVSLRLHGCGVQGRTITLKVKVRKKGAGEPVKYMGCGDCETISRSLTVPGAINDVGSLHRIAKQTFASFHLDVKEVRGVGLKLSRLELANPSRKGIEESRLELLFSSATRKGKQPVEQSCSTNHSREDAPSGARPSSSSAVSQGSNISELPPLSHIDLDVVRNLPPEIFLEMNGLYKGELRKILESQQQEKEYNSESVERKDCRQQDQEISTRMQRELEPSEASCSKSNYCKSDLMPGSLSQVDFSILENLPDEVRTDILKQLPPHRVENQFPESSKSNLSLGSHSKWFEMLRVQNCLLSEFLLSNATFLTPNISPSSEEWDAIVVNSCEFMKEYIRQKIESDIEELYNCFRLLKRLSSKSSLLLEFYDRTLPLLQASIGEHYGGKLHL</sequence>
<comment type="cofactor">
    <cofactor evidence="1">
        <name>Mg(2+)</name>
        <dbReference type="ChEBI" id="CHEBI:18420"/>
    </cofactor>
</comment>
<dbReference type="PANTHER" id="PTHR45990">
    <property type="entry name" value="DNA REPAIR PROTEIN REV1"/>
    <property type="match status" value="1"/>
</dbReference>
<dbReference type="GO" id="GO:0046872">
    <property type="term" value="F:metal ion binding"/>
    <property type="evidence" value="ECO:0007669"/>
    <property type="project" value="UniProtKB-KW"/>
</dbReference>
<dbReference type="InterPro" id="IPR053848">
    <property type="entry name" value="IMS_HHH_1"/>
</dbReference>
<name>A0AAV8CRZ3_9POAL</name>
<evidence type="ECO:0000259" key="15">
    <source>
        <dbReference type="PROSITE" id="PS50172"/>
    </source>
</evidence>
<evidence type="ECO:0000256" key="5">
    <source>
        <dbReference type="ARBA" id="ARBA00022634"/>
    </source>
</evidence>
<dbReference type="Gene3D" id="1.10.150.20">
    <property type="entry name" value="5' to 3' exonuclease, C-terminal subdomain"/>
    <property type="match status" value="1"/>
</dbReference>
<feature type="region of interest" description="Disordered" evidence="14">
    <location>
        <begin position="273"/>
        <end position="330"/>
    </location>
</feature>
<keyword evidence="10" id="KW-0460">Magnesium</keyword>
<keyword evidence="9" id="KW-0227">DNA damage</keyword>
<keyword evidence="11" id="KW-0238">DNA-binding</keyword>
<evidence type="ECO:0000313" key="18">
    <source>
        <dbReference type="Proteomes" id="UP001140206"/>
    </source>
</evidence>
<dbReference type="GO" id="GO:0017125">
    <property type="term" value="F:deoxycytidyl transferase activity"/>
    <property type="evidence" value="ECO:0007669"/>
    <property type="project" value="TreeGrafter"/>
</dbReference>
<dbReference type="Gene3D" id="6.10.250.1490">
    <property type="match status" value="1"/>
</dbReference>
<dbReference type="SUPFAM" id="SSF100879">
    <property type="entry name" value="Lesion bypass DNA polymerase (Y-family), little finger domain"/>
    <property type="match status" value="1"/>
</dbReference>
<evidence type="ECO:0000256" key="12">
    <source>
        <dbReference type="ARBA" id="ARBA00023204"/>
    </source>
</evidence>
<dbReference type="AlphaFoldDB" id="A0AAV8CRZ3"/>
<dbReference type="InterPro" id="IPR017961">
    <property type="entry name" value="DNA_pol_Y-fam_little_finger"/>
</dbReference>
<dbReference type="FunFam" id="3.40.1170.60:FF:000004">
    <property type="entry name" value="DNA repair protein REV1"/>
    <property type="match status" value="1"/>
</dbReference>
<dbReference type="Gene3D" id="3.30.70.270">
    <property type="match status" value="1"/>
</dbReference>
<organism evidence="17 18">
    <name type="scientific">Rhynchospora pubera</name>
    <dbReference type="NCBI Taxonomy" id="906938"/>
    <lineage>
        <taxon>Eukaryota</taxon>
        <taxon>Viridiplantae</taxon>
        <taxon>Streptophyta</taxon>
        <taxon>Embryophyta</taxon>
        <taxon>Tracheophyta</taxon>
        <taxon>Spermatophyta</taxon>
        <taxon>Magnoliopsida</taxon>
        <taxon>Liliopsida</taxon>
        <taxon>Poales</taxon>
        <taxon>Cyperaceae</taxon>
        <taxon>Cyperoideae</taxon>
        <taxon>Rhynchosporeae</taxon>
        <taxon>Rhynchospora</taxon>
    </lineage>
</organism>
<dbReference type="Pfam" id="PF21999">
    <property type="entry name" value="IMS_HHH_1"/>
    <property type="match status" value="1"/>
</dbReference>
<dbReference type="InterPro" id="IPR001126">
    <property type="entry name" value="UmuC"/>
</dbReference>
<dbReference type="GO" id="GO:0003887">
    <property type="term" value="F:DNA-directed DNA polymerase activity"/>
    <property type="evidence" value="ECO:0007669"/>
    <property type="project" value="InterPro"/>
</dbReference>
<feature type="domain" description="UmuC" evidence="16">
    <location>
        <begin position="389"/>
        <end position="570"/>
    </location>
</feature>
<feature type="compositionally biased region" description="Low complexity" evidence="14">
    <location>
        <begin position="58"/>
        <end position="69"/>
    </location>
</feature>
<evidence type="ECO:0000256" key="9">
    <source>
        <dbReference type="ARBA" id="ARBA00022763"/>
    </source>
</evidence>
<dbReference type="GO" id="GO:0005634">
    <property type="term" value="C:nucleus"/>
    <property type="evidence" value="ECO:0007669"/>
    <property type="project" value="UniProtKB-SubCell"/>
</dbReference>
<dbReference type="EMBL" id="JAMFTS010000004">
    <property type="protein sequence ID" value="KAJ4757996.1"/>
    <property type="molecule type" value="Genomic_DNA"/>
</dbReference>
<dbReference type="CDD" id="cd17719">
    <property type="entry name" value="BRCT_Rev1"/>
    <property type="match status" value="1"/>
</dbReference>
<keyword evidence="8" id="KW-0479">Metal-binding</keyword>